<dbReference type="RefSeq" id="WP_139446033.1">
    <property type="nucleotide sequence ID" value="NZ_SMDR01000001.1"/>
</dbReference>
<dbReference type="InterPro" id="IPR036942">
    <property type="entry name" value="Beta-barrel_TonB_sf"/>
</dbReference>
<keyword evidence="8 12" id="KW-0798">TonB box</keyword>
<keyword evidence="10 11" id="KW-0998">Cell outer membrane</keyword>
<evidence type="ECO:0000313" key="16">
    <source>
        <dbReference type="EMBL" id="TNJ34995.1"/>
    </source>
</evidence>
<keyword evidence="17" id="KW-1185">Reference proteome</keyword>
<comment type="caution">
    <text evidence="16">The sequence shown here is derived from an EMBL/GenBank/DDBJ whole genome shotgun (WGS) entry which is preliminary data.</text>
</comment>
<feature type="domain" description="TonB-dependent receptor plug" evidence="15">
    <location>
        <begin position="60"/>
        <end position="170"/>
    </location>
</feature>
<feature type="chain" id="PRO_5022895911" evidence="13">
    <location>
        <begin position="32"/>
        <end position="759"/>
    </location>
</feature>
<dbReference type="GO" id="GO:0006826">
    <property type="term" value="P:iron ion transport"/>
    <property type="evidence" value="ECO:0007669"/>
    <property type="project" value="UniProtKB-KW"/>
</dbReference>
<evidence type="ECO:0000313" key="17">
    <source>
        <dbReference type="Proteomes" id="UP000305760"/>
    </source>
</evidence>
<evidence type="ECO:0000256" key="1">
    <source>
        <dbReference type="ARBA" id="ARBA00004571"/>
    </source>
</evidence>
<reference evidence="16 17" key="1">
    <citation type="submission" date="2019-03" db="EMBL/GenBank/DDBJ databases">
        <title>Arenimonas daejeonensis sp. nov., isolated from compost.</title>
        <authorList>
            <person name="Jeon C.O."/>
        </authorList>
    </citation>
    <scope>NUCLEOTIDE SEQUENCE [LARGE SCALE GENOMIC DNA]</scope>
    <source>
        <strain evidence="16 17">R29</strain>
    </source>
</reference>
<evidence type="ECO:0000259" key="15">
    <source>
        <dbReference type="Pfam" id="PF07715"/>
    </source>
</evidence>
<evidence type="ECO:0000256" key="10">
    <source>
        <dbReference type="ARBA" id="ARBA00023237"/>
    </source>
</evidence>
<keyword evidence="9 11" id="KW-0472">Membrane</keyword>
<name>A0A5C4RVL4_9GAMM</name>
<keyword evidence="2 11" id="KW-0813">Transport</keyword>
<evidence type="ECO:0000256" key="3">
    <source>
        <dbReference type="ARBA" id="ARBA00022452"/>
    </source>
</evidence>
<dbReference type="Pfam" id="PF00593">
    <property type="entry name" value="TonB_dep_Rec_b-barrel"/>
    <property type="match status" value="1"/>
</dbReference>
<evidence type="ECO:0000256" key="2">
    <source>
        <dbReference type="ARBA" id="ARBA00022448"/>
    </source>
</evidence>
<dbReference type="SUPFAM" id="SSF56935">
    <property type="entry name" value="Porins"/>
    <property type="match status" value="1"/>
</dbReference>
<dbReference type="InterPro" id="IPR039426">
    <property type="entry name" value="TonB-dep_rcpt-like"/>
</dbReference>
<keyword evidence="16" id="KW-0675">Receptor</keyword>
<keyword evidence="13" id="KW-0732">Signal</keyword>
<protein>
    <submittedName>
        <fullName evidence="16">TonB-dependent receptor</fullName>
    </submittedName>
</protein>
<accession>A0A5C4RVL4</accession>
<dbReference type="InterPro" id="IPR000531">
    <property type="entry name" value="Beta-barrel_TonB"/>
</dbReference>
<dbReference type="GO" id="GO:0009279">
    <property type="term" value="C:cell outer membrane"/>
    <property type="evidence" value="ECO:0007669"/>
    <property type="project" value="UniProtKB-SubCell"/>
</dbReference>
<evidence type="ECO:0000256" key="9">
    <source>
        <dbReference type="ARBA" id="ARBA00023136"/>
    </source>
</evidence>
<proteinExistence type="inferred from homology"/>
<evidence type="ECO:0000256" key="13">
    <source>
        <dbReference type="SAM" id="SignalP"/>
    </source>
</evidence>
<dbReference type="PANTHER" id="PTHR32552">
    <property type="entry name" value="FERRICHROME IRON RECEPTOR-RELATED"/>
    <property type="match status" value="1"/>
</dbReference>
<keyword evidence="3 11" id="KW-1134">Transmembrane beta strand</keyword>
<feature type="domain" description="TonB-dependent receptor-like beta-barrel" evidence="14">
    <location>
        <begin position="289"/>
        <end position="726"/>
    </location>
</feature>
<evidence type="ECO:0000259" key="14">
    <source>
        <dbReference type="Pfam" id="PF00593"/>
    </source>
</evidence>
<dbReference type="OrthoDB" id="127311at2"/>
<evidence type="ECO:0000256" key="5">
    <source>
        <dbReference type="ARBA" id="ARBA00022692"/>
    </source>
</evidence>
<evidence type="ECO:0000256" key="12">
    <source>
        <dbReference type="RuleBase" id="RU003357"/>
    </source>
</evidence>
<keyword evidence="7" id="KW-0406">Ion transport</keyword>
<evidence type="ECO:0000256" key="6">
    <source>
        <dbReference type="ARBA" id="ARBA00023004"/>
    </source>
</evidence>
<sequence length="759" mass="82937">MPKIATARHARPSRGLLPLAIALVLSAQAQAQDTAAEAADSETAQLDVIEVTAQRRVENIQDVPLSITSLGGEKLDIIGSGGEDVRFLSSRLPSLQIESSFGRAFPRFYIRGLGNTDFDLNASQPVSLVYDGVVQENPILKGFPVFDLDQIEMARGPQGTLFGRNSPAGVLKFESARPEHEFGGYGQVSYGSYDSVNVEGAVTGGLGEGVAARLSVLHQRRDDYVDNTANGPGDDLEGYEESAARLQFLFDGSDTFEALANVHMRTLDGTARLFRSSIIVPGTNDIQPGYDRDKVSIDGRNEQDLDQFGANLRMRWDLGRVSLYSITGYESVETYSRGDIDGGNVYANFPPNEPGEALFPAESADGLPEHRQITQEFRLESNEWGRFDWQAGLFWFDESIDVDSFSYDGFGGAQNGYAVQRQDNTAWAVFVSGEFAATDRLTLRGGLRYTDDQKDFVAERVTGPFGPPIAPISVSPEDTNVSGDFSVTFAVNDDINVYGRVATGFRAPSVQGRLMFADATLPADELVTVAETETVLSVEAGIKADLLDNRVRLGFSVFDYTVDDQQLTAVGGNANIARLVNAEETKGRGFELDLEAYLTDNLLVTFGASYNDTEINDPDLSVIPCAVNFCTVLDPVDPSNPAAVLIDGNSLPQAPRNVYNFTARWGVPVGNGEFFVFTDWAYRSEVNFFLYESVSFTGKSLLEGGVRTGYNWNNGDYEVALYGRNITDEEVVVGAIDFNNLTGFLNEPRLWGLEFTARF</sequence>
<evidence type="ECO:0000256" key="4">
    <source>
        <dbReference type="ARBA" id="ARBA00022496"/>
    </source>
</evidence>
<dbReference type="Pfam" id="PF07715">
    <property type="entry name" value="Plug"/>
    <property type="match status" value="1"/>
</dbReference>
<evidence type="ECO:0000256" key="11">
    <source>
        <dbReference type="PROSITE-ProRule" id="PRU01360"/>
    </source>
</evidence>
<dbReference type="AlphaFoldDB" id="A0A5C4RVL4"/>
<gene>
    <name evidence="16" type="ORF">E1B00_04245</name>
</gene>
<dbReference type="PROSITE" id="PS52016">
    <property type="entry name" value="TONB_DEPENDENT_REC_3"/>
    <property type="match status" value="1"/>
</dbReference>
<keyword evidence="6" id="KW-0408">Iron</keyword>
<dbReference type="InterPro" id="IPR012910">
    <property type="entry name" value="Plug_dom"/>
</dbReference>
<evidence type="ECO:0000256" key="7">
    <source>
        <dbReference type="ARBA" id="ARBA00023065"/>
    </source>
</evidence>
<dbReference type="Proteomes" id="UP000305760">
    <property type="component" value="Unassembled WGS sequence"/>
</dbReference>
<comment type="similarity">
    <text evidence="11 12">Belongs to the TonB-dependent receptor family.</text>
</comment>
<dbReference type="PANTHER" id="PTHR32552:SF81">
    <property type="entry name" value="TONB-DEPENDENT OUTER MEMBRANE RECEPTOR"/>
    <property type="match status" value="1"/>
</dbReference>
<evidence type="ECO:0000256" key="8">
    <source>
        <dbReference type="ARBA" id="ARBA00023077"/>
    </source>
</evidence>
<feature type="signal peptide" evidence="13">
    <location>
        <begin position="1"/>
        <end position="31"/>
    </location>
</feature>
<keyword evidence="5 11" id="KW-0812">Transmembrane</keyword>
<dbReference type="EMBL" id="SMDR01000001">
    <property type="protein sequence ID" value="TNJ34995.1"/>
    <property type="molecule type" value="Genomic_DNA"/>
</dbReference>
<keyword evidence="4" id="KW-0410">Iron transport</keyword>
<comment type="subcellular location">
    <subcellularLocation>
        <location evidence="1 11">Cell outer membrane</location>
        <topology evidence="1 11">Multi-pass membrane protein</topology>
    </subcellularLocation>
</comment>
<dbReference type="Gene3D" id="2.40.170.20">
    <property type="entry name" value="TonB-dependent receptor, beta-barrel domain"/>
    <property type="match status" value="1"/>
</dbReference>
<organism evidence="16 17">
    <name type="scientific">Arenimonas terrae</name>
    <dbReference type="NCBI Taxonomy" id="2546226"/>
    <lineage>
        <taxon>Bacteria</taxon>
        <taxon>Pseudomonadati</taxon>
        <taxon>Pseudomonadota</taxon>
        <taxon>Gammaproteobacteria</taxon>
        <taxon>Lysobacterales</taxon>
        <taxon>Lysobacteraceae</taxon>
        <taxon>Arenimonas</taxon>
    </lineage>
</organism>